<feature type="transmembrane region" description="Helical" evidence="8">
    <location>
        <begin position="83"/>
        <end position="102"/>
    </location>
</feature>
<comment type="similarity">
    <text evidence="2">Belongs to the amino acid-polyamine-organocation (APC) superfamily. Spore germination protein (SGP) (TC 2.A.3.9) family.</text>
</comment>
<dbReference type="GO" id="GO:0009847">
    <property type="term" value="P:spore germination"/>
    <property type="evidence" value="ECO:0007669"/>
    <property type="project" value="InterPro"/>
</dbReference>
<evidence type="ECO:0000256" key="4">
    <source>
        <dbReference type="ARBA" id="ARBA00022544"/>
    </source>
</evidence>
<feature type="transmembrane region" description="Helical" evidence="8">
    <location>
        <begin position="332"/>
        <end position="350"/>
    </location>
</feature>
<sequence length="361" mass="41264">MDKGKYKKLNRYHVIFLVSGVMVGFSSLTLVNDLCPMGYHQWVMVLIYGLIATLTLFPMVSLGLKYPGDNLFTINEKLLGKGLGKIINIFIILYGVLMISGISHDYLTLLQLTILTNRDFTLPLLLLLLITVYIVSGGIKLVARFSIISFFITFWIVIMAMWPITKGTITHLFPLFNFTLEDIVISFNGGYKSMMGYELIMFYFPYIINQKKAFKDAVLGIWVIIPIYLINVIACTIYFSLWQIESLRYPTLSAIKAVEFCFIYRIENILTAHWVFLILSTTAAYLWMTKKGIDGVLGKIRAWHLWISVLLIITFIFIPISRPVEQFLFQDLTLSMGYGIILWPVFLLLVHKGKSLGGKTP</sequence>
<feature type="transmembrane region" description="Helical" evidence="8">
    <location>
        <begin position="218"/>
        <end position="242"/>
    </location>
</feature>
<feature type="transmembrane region" description="Helical" evidence="8">
    <location>
        <begin position="184"/>
        <end position="206"/>
    </location>
</feature>
<dbReference type="RefSeq" id="WP_257532445.1">
    <property type="nucleotide sequence ID" value="NZ_JANKAS010000013.1"/>
</dbReference>
<dbReference type="PANTHER" id="PTHR34975">
    <property type="entry name" value="SPORE GERMINATION PROTEIN A2"/>
    <property type="match status" value="1"/>
</dbReference>
<feature type="transmembrane region" description="Helical" evidence="8">
    <location>
        <begin position="262"/>
        <end position="288"/>
    </location>
</feature>
<proteinExistence type="inferred from homology"/>
<protein>
    <submittedName>
        <fullName evidence="9">Spore germination protein</fullName>
    </submittedName>
</protein>
<dbReference type="InterPro" id="IPR004761">
    <property type="entry name" value="Spore_GerAB"/>
</dbReference>
<keyword evidence="6 8" id="KW-1133">Transmembrane helix</keyword>
<evidence type="ECO:0000256" key="1">
    <source>
        <dbReference type="ARBA" id="ARBA00004141"/>
    </source>
</evidence>
<keyword evidence="4" id="KW-0309">Germination</keyword>
<evidence type="ECO:0000313" key="9">
    <source>
        <dbReference type="EMBL" id="MCR1899763.1"/>
    </source>
</evidence>
<accession>A0AAE3L4A4</accession>
<dbReference type="Proteomes" id="UP001205748">
    <property type="component" value="Unassembled WGS sequence"/>
</dbReference>
<dbReference type="Pfam" id="PF03845">
    <property type="entry name" value="Spore_permease"/>
    <property type="match status" value="1"/>
</dbReference>
<evidence type="ECO:0000256" key="2">
    <source>
        <dbReference type="ARBA" id="ARBA00007998"/>
    </source>
</evidence>
<dbReference type="EMBL" id="JANKAS010000013">
    <property type="protein sequence ID" value="MCR1899763.1"/>
    <property type="molecule type" value="Genomic_DNA"/>
</dbReference>
<gene>
    <name evidence="9" type="ORF">NSA47_12320</name>
</gene>
<evidence type="ECO:0000256" key="7">
    <source>
        <dbReference type="ARBA" id="ARBA00023136"/>
    </source>
</evidence>
<evidence type="ECO:0000256" key="8">
    <source>
        <dbReference type="SAM" id="Phobius"/>
    </source>
</evidence>
<feature type="transmembrane region" description="Helical" evidence="8">
    <location>
        <begin position="42"/>
        <end position="62"/>
    </location>
</feature>
<dbReference type="AlphaFoldDB" id="A0AAE3L4A4"/>
<dbReference type="PANTHER" id="PTHR34975:SF2">
    <property type="entry name" value="SPORE GERMINATION PROTEIN A2"/>
    <property type="match status" value="1"/>
</dbReference>
<keyword evidence="10" id="KW-1185">Reference proteome</keyword>
<feature type="transmembrane region" description="Helical" evidence="8">
    <location>
        <begin position="122"/>
        <end position="139"/>
    </location>
</feature>
<feature type="transmembrane region" description="Helical" evidence="8">
    <location>
        <begin position="146"/>
        <end position="164"/>
    </location>
</feature>
<organism evidence="9 10">
    <name type="scientific">Irregularibacter muris</name>
    <dbReference type="NCBI Taxonomy" id="1796619"/>
    <lineage>
        <taxon>Bacteria</taxon>
        <taxon>Bacillati</taxon>
        <taxon>Bacillota</taxon>
        <taxon>Clostridia</taxon>
        <taxon>Eubacteriales</taxon>
        <taxon>Eubacteriaceae</taxon>
        <taxon>Irregularibacter</taxon>
    </lineage>
</organism>
<evidence type="ECO:0000313" key="10">
    <source>
        <dbReference type="Proteomes" id="UP001205748"/>
    </source>
</evidence>
<feature type="transmembrane region" description="Helical" evidence="8">
    <location>
        <begin position="300"/>
        <end position="320"/>
    </location>
</feature>
<comment type="caution">
    <text evidence="9">The sequence shown here is derived from an EMBL/GenBank/DDBJ whole genome shotgun (WGS) entry which is preliminary data.</text>
</comment>
<keyword evidence="3" id="KW-0813">Transport</keyword>
<dbReference type="GO" id="GO:0016020">
    <property type="term" value="C:membrane"/>
    <property type="evidence" value="ECO:0007669"/>
    <property type="project" value="UniProtKB-SubCell"/>
</dbReference>
<reference evidence="9" key="1">
    <citation type="submission" date="2022-07" db="EMBL/GenBank/DDBJ databases">
        <title>Enhanced cultured diversity of the mouse gut microbiota enables custom-made synthetic communities.</title>
        <authorList>
            <person name="Afrizal A."/>
        </authorList>
    </citation>
    <scope>NUCLEOTIDE SEQUENCE</scope>
    <source>
        <strain evidence="9">DSM 28593</strain>
    </source>
</reference>
<comment type="subcellular location">
    <subcellularLocation>
        <location evidence="1">Membrane</location>
        <topology evidence="1">Multi-pass membrane protein</topology>
    </subcellularLocation>
</comment>
<name>A0AAE3L4A4_9FIRM</name>
<evidence type="ECO:0000256" key="6">
    <source>
        <dbReference type="ARBA" id="ARBA00022989"/>
    </source>
</evidence>
<dbReference type="NCBIfam" id="TIGR00912">
    <property type="entry name" value="2A0309"/>
    <property type="match status" value="1"/>
</dbReference>
<evidence type="ECO:0000256" key="3">
    <source>
        <dbReference type="ARBA" id="ARBA00022448"/>
    </source>
</evidence>
<evidence type="ECO:0000256" key="5">
    <source>
        <dbReference type="ARBA" id="ARBA00022692"/>
    </source>
</evidence>
<keyword evidence="7 8" id="KW-0472">Membrane</keyword>
<keyword evidence="5 8" id="KW-0812">Transmembrane</keyword>
<feature type="transmembrane region" description="Helical" evidence="8">
    <location>
        <begin position="12"/>
        <end position="30"/>
    </location>
</feature>